<keyword evidence="1" id="KW-0813">Transport</keyword>
<feature type="compositionally biased region" description="Low complexity" evidence="7">
    <location>
        <begin position="80"/>
        <end position="92"/>
    </location>
</feature>
<dbReference type="EMBL" id="PYSV01000011">
    <property type="protein sequence ID" value="PTA67616.1"/>
    <property type="molecule type" value="Genomic_DNA"/>
</dbReference>
<sequence length="255" mass="25377">MPILLCRNVPGCAEYAPGMNARIRTAGSVLSWALGVTLGVILGVAMLIVTPRLMAQPNLAATGEGQTEASGTPSGGESGSAGAASGREAAGSNETGDAQGDQGEAQDSRNQGEDPASAEGEEPTDQQEDAGAGSGAAGEQAAGAAGQGDAAGEAQGAEGAAGETAGDTEGDTEAGRQVYASNCAGCHGQQGEGALGPSLVNEEGVQSWSVAQFTATLREGRTPTRQLSQAMPRFSEDQISDPQVANLLAYIKTLN</sequence>
<keyword evidence="4" id="KW-0249">Electron transport</keyword>
<keyword evidence="11" id="KW-1185">Reference proteome</keyword>
<dbReference type="PROSITE" id="PS51007">
    <property type="entry name" value="CYTC"/>
    <property type="match status" value="1"/>
</dbReference>
<keyword evidence="5 6" id="KW-0408">Iron</keyword>
<keyword evidence="3 6" id="KW-0479">Metal-binding</keyword>
<evidence type="ECO:0000256" key="8">
    <source>
        <dbReference type="SAM" id="Phobius"/>
    </source>
</evidence>
<dbReference type="Proteomes" id="UP000240317">
    <property type="component" value="Unassembled WGS sequence"/>
</dbReference>
<keyword evidence="8" id="KW-1133">Transmembrane helix</keyword>
<feature type="compositionally biased region" description="Acidic residues" evidence="7">
    <location>
        <begin position="119"/>
        <end position="128"/>
    </location>
</feature>
<dbReference type="GO" id="GO:0009055">
    <property type="term" value="F:electron transfer activity"/>
    <property type="evidence" value="ECO:0007669"/>
    <property type="project" value="InterPro"/>
</dbReference>
<feature type="transmembrane region" description="Helical" evidence="8">
    <location>
        <begin position="29"/>
        <end position="49"/>
    </location>
</feature>
<evidence type="ECO:0000256" key="1">
    <source>
        <dbReference type="ARBA" id="ARBA00022448"/>
    </source>
</evidence>
<organism evidence="10 11">
    <name type="scientific">Deinococcus arcticus</name>
    <dbReference type="NCBI Taxonomy" id="2136176"/>
    <lineage>
        <taxon>Bacteria</taxon>
        <taxon>Thermotogati</taxon>
        <taxon>Deinococcota</taxon>
        <taxon>Deinococci</taxon>
        <taxon>Deinococcales</taxon>
        <taxon>Deinococcaceae</taxon>
        <taxon>Deinococcus</taxon>
    </lineage>
</organism>
<evidence type="ECO:0000259" key="9">
    <source>
        <dbReference type="PROSITE" id="PS51007"/>
    </source>
</evidence>
<dbReference type="InterPro" id="IPR036909">
    <property type="entry name" value="Cyt_c-like_dom_sf"/>
</dbReference>
<keyword evidence="8" id="KW-0812">Transmembrane</keyword>
<keyword evidence="2 6" id="KW-0349">Heme</keyword>
<dbReference type="PANTHER" id="PTHR37823:SF1">
    <property type="entry name" value="CYTOCHROME C-553-LIKE"/>
    <property type="match status" value="1"/>
</dbReference>
<dbReference type="PANTHER" id="PTHR37823">
    <property type="entry name" value="CYTOCHROME C-553-LIKE"/>
    <property type="match status" value="1"/>
</dbReference>
<dbReference type="InterPro" id="IPR051811">
    <property type="entry name" value="Cytochrome_c550/c551-like"/>
</dbReference>
<accession>A0A2T3W6T6</accession>
<feature type="compositionally biased region" description="Low complexity" evidence="7">
    <location>
        <begin position="137"/>
        <end position="165"/>
    </location>
</feature>
<dbReference type="AlphaFoldDB" id="A0A2T3W6T6"/>
<dbReference type="GO" id="GO:0046872">
    <property type="term" value="F:metal ion binding"/>
    <property type="evidence" value="ECO:0007669"/>
    <property type="project" value="UniProtKB-KW"/>
</dbReference>
<reference evidence="10 11" key="1">
    <citation type="submission" date="2018-03" db="EMBL/GenBank/DDBJ databases">
        <title>Draft genome of Deinococcus sp. OD32.</title>
        <authorList>
            <person name="Wang X.-P."/>
            <person name="Du Z.-J."/>
        </authorList>
    </citation>
    <scope>NUCLEOTIDE SEQUENCE [LARGE SCALE GENOMIC DNA]</scope>
    <source>
        <strain evidence="10 11">OD32</strain>
    </source>
</reference>
<dbReference type="Gene3D" id="1.10.760.10">
    <property type="entry name" value="Cytochrome c-like domain"/>
    <property type="match status" value="1"/>
</dbReference>
<keyword evidence="8" id="KW-0472">Membrane</keyword>
<gene>
    <name evidence="10" type="ORF">C8263_12365</name>
</gene>
<evidence type="ECO:0000256" key="3">
    <source>
        <dbReference type="ARBA" id="ARBA00022723"/>
    </source>
</evidence>
<feature type="domain" description="Cytochrome c" evidence="9">
    <location>
        <begin position="170"/>
        <end position="255"/>
    </location>
</feature>
<feature type="region of interest" description="Disordered" evidence="7">
    <location>
        <begin position="60"/>
        <end position="176"/>
    </location>
</feature>
<evidence type="ECO:0000256" key="7">
    <source>
        <dbReference type="SAM" id="MobiDB-lite"/>
    </source>
</evidence>
<evidence type="ECO:0000313" key="11">
    <source>
        <dbReference type="Proteomes" id="UP000240317"/>
    </source>
</evidence>
<evidence type="ECO:0000256" key="6">
    <source>
        <dbReference type="PROSITE-ProRule" id="PRU00433"/>
    </source>
</evidence>
<dbReference type="Pfam" id="PF13442">
    <property type="entry name" value="Cytochrome_CBB3"/>
    <property type="match status" value="1"/>
</dbReference>
<evidence type="ECO:0000256" key="4">
    <source>
        <dbReference type="ARBA" id="ARBA00022982"/>
    </source>
</evidence>
<comment type="caution">
    <text evidence="10">The sequence shown here is derived from an EMBL/GenBank/DDBJ whole genome shotgun (WGS) entry which is preliminary data.</text>
</comment>
<dbReference type="GO" id="GO:0020037">
    <property type="term" value="F:heme binding"/>
    <property type="evidence" value="ECO:0007669"/>
    <property type="project" value="InterPro"/>
</dbReference>
<protein>
    <recommendedName>
        <fullName evidence="9">Cytochrome c domain-containing protein</fullName>
    </recommendedName>
</protein>
<evidence type="ECO:0000256" key="2">
    <source>
        <dbReference type="ARBA" id="ARBA00022617"/>
    </source>
</evidence>
<dbReference type="InterPro" id="IPR009056">
    <property type="entry name" value="Cyt_c-like_dom"/>
</dbReference>
<dbReference type="SUPFAM" id="SSF46626">
    <property type="entry name" value="Cytochrome c"/>
    <property type="match status" value="1"/>
</dbReference>
<evidence type="ECO:0000256" key="5">
    <source>
        <dbReference type="ARBA" id="ARBA00023004"/>
    </source>
</evidence>
<evidence type="ECO:0000313" key="10">
    <source>
        <dbReference type="EMBL" id="PTA67616.1"/>
    </source>
</evidence>
<name>A0A2T3W6T6_9DEIO</name>
<proteinExistence type="predicted"/>